<evidence type="ECO:0000256" key="3">
    <source>
        <dbReference type="ARBA" id="ARBA00022605"/>
    </source>
</evidence>
<feature type="active site" description="Proton donor" evidence="13">
    <location>
        <position position="136"/>
    </location>
</feature>
<dbReference type="GO" id="GO:0050661">
    <property type="term" value="F:NADP binding"/>
    <property type="evidence" value="ECO:0007669"/>
    <property type="project" value="UniProtKB-UniRule"/>
</dbReference>
<comment type="function">
    <text evidence="13">Catalyzes the conversion of 4-hydroxy-tetrahydrodipicolinate (HTPA) to tetrahydrodipicolinate.</text>
</comment>
<dbReference type="OrthoDB" id="9790352at2"/>
<dbReference type="EC" id="1.17.1.8" evidence="10 13"/>
<dbReference type="Pfam" id="PF05173">
    <property type="entry name" value="DapB_C"/>
    <property type="match status" value="1"/>
</dbReference>
<evidence type="ECO:0000256" key="13">
    <source>
        <dbReference type="HAMAP-Rule" id="MF_00102"/>
    </source>
</evidence>
<dbReference type="NCBIfam" id="TIGR00036">
    <property type="entry name" value="dapB"/>
    <property type="match status" value="1"/>
</dbReference>
<dbReference type="SUPFAM" id="SSF51735">
    <property type="entry name" value="NAD(P)-binding Rossmann-fold domains"/>
    <property type="match status" value="1"/>
</dbReference>
<feature type="domain" description="Dihydrodipicolinate reductase C-terminal" evidence="15">
    <location>
        <begin position="105"/>
        <end position="241"/>
    </location>
</feature>
<dbReference type="AlphaFoldDB" id="A0A5E6MEU4"/>
<evidence type="ECO:0000256" key="11">
    <source>
        <dbReference type="ARBA" id="ARBA00049080"/>
    </source>
</evidence>
<dbReference type="InterPro" id="IPR022664">
    <property type="entry name" value="DapB_N_CS"/>
</dbReference>
<evidence type="ECO:0000259" key="15">
    <source>
        <dbReference type="Pfam" id="PF05173"/>
    </source>
</evidence>
<accession>A0A5E6MEU4</accession>
<dbReference type="GO" id="GO:0051287">
    <property type="term" value="F:NAD binding"/>
    <property type="evidence" value="ECO:0007669"/>
    <property type="project" value="UniProtKB-UniRule"/>
</dbReference>
<comment type="caution">
    <text evidence="13">Was originally thought to be a dihydrodipicolinate reductase (DHDPR), catalyzing the conversion of dihydrodipicolinate to tetrahydrodipicolinate. However, it was shown in E.coli that the substrate of the enzymatic reaction is not dihydrodipicolinate (DHDP) but in fact (2S,4S)-4-hydroxy-2,3,4,5-tetrahydrodipicolinic acid (HTPA), the product released by the DapA-catalyzed reaction.</text>
</comment>
<comment type="subunit">
    <text evidence="13">Homotetramer.</text>
</comment>
<dbReference type="PANTHER" id="PTHR20836:SF0">
    <property type="entry name" value="4-HYDROXY-TETRAHYDRODIPICOLINATE REDUCTASE 1, CHLOROPLASTIC-RELATED"/>
    <property type="match status" value="1"/>
</dbReference>
<dbReference type="GO" id="GO:0009089">
    <property type="term" value="P:lysine biosynthetic process via diaminopimelate"/>
    <property type="evidence" value="ECO:0007669"/>
    <property type="project" value="UniProtKB-UniRule"/>
</dbReference>
<feature type="binding site" evidence="13">
    <location>
        <begin position="142"/>
        <end position="143"/>
    </location>
    <ligand>
        <name>(S)-2,3,4,5-tetrahydrodipicolinate</name>
        <dbReference type="ChEBI" id="CHEBI:16845"/>
    </ligand>
</feature>
<dbReference type="GO" id="GO:0008839">
    <property type="term" value="F:4-hydroxy-tetrahydrodipicolinate reductase"/>
    <property type="evidence" value="ECO:0007669"/>
    <property type="project" value="UniProtKB-UniRule"/>
</dbReference>
<dbReference type="InterPro" id="IPR036291">
    <property type="entry name" value="NAD(P)-bd_dom_sf"/>
</dbReference>
<evidence type="ECO:0000256" key="1">
    <source>
        <dbReference type="ARBA" id="ARBA00006642"/>
    </source>
</evidence>
<dbReference type="SUPFAM" id="SSF55347">
    <property type="entry name" value="Glyceraldehyde-3-phosphate dehydrogenase-like, C-terminal domain"/>
    <property type="match status" value="1"/>
</dbReference>
<dbReference type="CDD" id="cd02274">
    <property type="entry name" value="DHDPR_N"/>
    <property type="match status" value="1"/>
</dbReference>
<evidence type="ECO:0000256" key="8">
    <source>
        <dbReference type="ARBA" id="ARBA00023154"/>
    </source>
</evidence>
<comment type="catalytic activity">
    <reaction evidence="12 13">
        <text>(S)-2,3,4,5-tetrahydrodipicolinate + NAD(+) + H2O = (2S,4S)-4-hydroxy-2,3,4,5-tetrahydrodipicolinate + NADH + H(+)</text>
        <dbReference type="Rhea" id="RHEA:35323"/>
        <dbReference type="ChEBI" id="CHEBI:15377"/>
        <dbReference type="ChEBI" id="CHEBI:15378"/>
        <dbReference type="ChEBI" id="CHEBI:16845"/>
        <dbReference type="ChEBI" id="CHEBI:57540"/>
        <dbReference type="ChEBI" id="CHEBI:57945"/>
        <dbReference type="ChEBI" id="CHEBI:67139"/>
        <dbReference type="EC" id="1.17.1.8"/>
    </reaction>
</comment>
<dbReference type="HAMAP" id="MF_00102">
    <property type="entry name" value="DapB"/>
    <property type="match status" value="1"/>
</dbReference>
<evidence type="ECO:0000256" key="6">
    <source>
        <dbReference type="ARBA" id="ARBA00023002"/>
    </source>
</evidence>
<protein>
    <recommendedName>
        <fullName evidence="10 13">4-hydroxy-tetrahydrodipicolinate reductase</fullName>
        <shortName evidence="13">HTPA reductase</shortName>
        <ecNumber evidence="10 13">1.17.1.8</ecNumber>
    </recommendedName>
</protein>
<dbReference type="RefSeq" id="WP_142660004.1">
    <property type="nucleotide sequence ID" value="NZ_CABFVA020000065.1"/>
</dbReference>
<feature type="active site" description="Proton donor/acceptor" evidence="13">
    <location>
        <position position="132"/>
    </location>
</feature>
<comment type="similarity">
    <text evidence="1 13">Belongs to the DapB family.</text>
</comment>
<comment type="caution">
    <text evidence="13">Lacks conserved residue(s) required for the propagation of feature annotation.</text>
</comment>
<keyword evidence="17" id="KW-1185">Reference proteome</keyword>
<evidence type="ECO:0000256" key="4">
    <source>
        <dbReference type="ARBA" id="ARBA00022857"/>
    </source>
</evidence>
<dbReference type="InterPro" id="IPR022663">
    <property type="entry name" value="DapB_C"/>
</dbReference>
<keyword evidence="8 13" id="KW-0457">Lysine biosynthesis</keyword>
<dbReference type="Gene3D" id="3.40.50.720">
    <property type="entry name" value="NAD(P)-binding Rossmann-like Domain"/>
    <property type="match status" value="1"/>
</dbReference>
<dbReference type="Gene3D" id="3.30.360.10">
    <property type="entry name" value="Dihydrodipicolinate Reductase, domain 2"/>
    <property type="match status" value="1"/>
</dbReference>
<dbReference type="FunFam" id="3.30.360.10:FF:000004">
    <property type="entry name" value="4-hydroxy-tetrahydrodipicolinate reductase"/>
    <property type="match status" value="1"/>
</dbReference>
<dbReference type="EMBL" id="CABFVA020000065">
    <property type="protein sequence ID" value="VVM06353.1"/>
    <property type="molecule type" value="Genomic_DNA"/>
</dbReference>
<organism evidence="16 17">
    <name type="scientific">Methylacidimicrobium tartarophylax</name>
    <dbReference type="NCBI Taxonomy" id="1041768"/>
    <lineage>
        <taxon>Bacteria</taxon>
        <taxon>Pseudomonadati</taxon>
        <taxon>Verrucomicrobiota</taxon>
        <taxon>Methylacidimicrobium</taxon>
    </lineage>
</organism>
<feature type="binding site" evidence="13">
    <location>
        <begin position="99"/>
        <end position="102"/>
    </location>
    <ligand>
        <name>NAD(+)</name>
        <dbReference type="ChEBI" id="CHEBI:57540"/>
    </ligand>
</feature>
<comment type="catalytic activity">
    <reaction evidence="11 13">
        <text>(S)-2,3,4,5-tetrahydrodipicolinate + NADP(+) + H2O = (2S,4S)-4-hydroxy-2,3,4,5-tetrahydrodipicolinate + NADPH + H(+)</text>
        <dbReference type="Rhea" id="RHEA:35331"/>
        <dbReference type="ChEBI" id="CHEBI:15377"/>
        <dbReference type="ChEBI" id="CHEBI:15378"/>
        <dbReference type="ChEBI" id="CHEBI:16845"/>
        <dbReference type="ChEBI" id="CHEBI:57783"/>
        <dbReference type="ChEBI" id="CHEBI:58349"/>
        <dbReference type="ChEBI" id="CHEBI:67139"/>
        <dbReference type="EC" id="1.17.1.8"/>
    </reaction>
</comment>
<keyword evidence="7 13" id="KW-0520">NAD</keyword>
<feature type="domain" description="Dihydrodipicolinate reductase N-terminal" evidence="14">
    <location>
        <begin position="2"/>
        <end position="102"/>
    </location>
</feature>
<dbReference type="GO" id="GO:0016726">
    <property type="term" value="F:oxidoreductase activity, acting on CH or CH2 groups, NAD or NADP as acceptor"/>
    <property type="evidence" value="ECO:0007669"/>
    <property type="project" value="UniProtKB-UniRule"/>
</dbReference>
<dbReference type="InterPro" id="IPR000846">
    <property type="entry name" value="DapB_N"/>
</dbReference>
<sequence length="244" mass="26079">MIRLAVVGAKGRMGRAVLEQALRAGDWEIAGEIDQGDPPKPALARSDVAIDFSAHAFSTLIAEASAEEGKPLVVGTTGHFPEEASRVRRAGERIPIVWAPNFSTGVNLLFYLVRKATAVLGGEFDSEIVEAHHRGKRDAPSGTARRLAEIIAEVRGLSLEQVARHGRSGEPGPRKPEEIGIHAIRAGQIVGLHTVLFGGPGEVLELTHRAETRDTFALGALRAARWVVGKPPGVYSMEDVLGLT</sequence>
<proteinExistence type="inferred from homology"/>
<keyword evidence="5 13" id="KW-0220">Diaminopimelate biosynthesis</keyword>
<comment type="pathway">
    <text evidence="9 13">Amino-acid biosynthesis; L-lysine biosynthesis via DAP pathway; (S)-tetrahydrodipicolinate from L-aspartate: step 4/4.</text>
</comment>
<feature type="binding site" evidence="13">
    <location>
        <position position="133"/>
    </location>
    <ligand>
        <name>(S)-2,3,4,5-tetrahydrodipicolinate</name>
        <dbReference type="ChEBI" id="CHEBI:16845"/>
    </ligand>
</feature>
<dbReference type="InterPro" id="IPR023940">
    <property type="entry name" value="DHDPR_bac"/>
</dbReference>
<gene>
    <name evidence="13 16" type="primary">dapB</name>
    <name evidence="16" type="ORF">MAMT_01149</name>
</gene>
<dbReference type="UniPathway" id="UPA00034">
    <property type="reaction ID" value="UER00018"/>
</dbReference>
<name>A0A5E6MEU4_9BACT</name>
<dbReference type="PROSITE" id="PS01298">
    <property type="entry name" value="DAPB"/>
    <property type="match status" value="1"/>
</dbReference>
<comment type="subcellular location">
    <subcellularLocation>
        <location evidence="13">Cytoplasm</location>
    </subcellularLocation>
</comment>
<evidence type="ECO:0000256" key="5">
    <source>
        <dbReference type="ARBA" id="ARBA00022915"/>
    </source>
</evidence>
<keyword evidence="3 13" id="KW-0028">Amino-acid biosynthesis</keyword>
<evidence type="ECO:0000256" key="9">
    <source>
        <dbReference type="ARBA" id="ARBA00037922"/>
    </source>
</evidence>
<dbReference type="Pfam" id="PF01113">
    <property type="entry name" value="DapB_N"/>
    <property type="match status" value="1"/>
</dbReference>
<evidence type="ECO:0000313" key="17">
    <source>
        <dbReference type="Proteomes" id="UP000334923"/>
    </source>
</evidence>
<evidence type="ECO:0000256" key="12">
    <source>
        <dbReference type="ARBA" id="ARBA00049396"/>
    </source>
</evidence>
<feature type="binding site" evidence="13">
    <location>
        <begin position="75"/>
        <end position="77"/>
    </location>
    <ligand>
        <name>NAD(+)</name>
        <dbReference type="ChEBI" id="CHEBI:57540"/>
    </ligand>
</feature>
<evidence type="ECO:0000313" key="16">
    <source>
        <dbReference type="EMBL" id="VVM06353.1"/>
    </source>
</evidence>
<keyword evidence="4 13" id="KW-0521">NADP</keyword>
<dbReference type="GO" id="GO:0019877">
    <property type="term" value="P:diaminopimelate biosynthetic process"/>
    <property type="evidence" value="ECO:0007669"/>
    <property type="project" value="UniProtKB-UniRule"/>
</dbReference>
<evidence type="ECO:0000256" key="7">
    <source>
        <dbReference type="ARBA" id="ARBA00023027"/>
    </source>
</evidence>
<reference evidence="16 17" key="1">
    <citation type="submission" date="2019-09" db="EMBL/GenBank/DDBJ databases">
        <authorList>
            <person name="Cremers G."/>
        </authorList>
    </citation>
    <scope>NUCLEOTIDE SEQUENCE [LARGE SCALE GENOMIC DNA]</scope>
    <source>
        <strain evidence="16">4A</strain>
    </source>
</reference>
<feature type="binding site" evidence="13">
    <location>
        <begin position="8"/>
        <end position="13"/>
    </location>
    <ligand>
        <name>NAD(+)</name>
        <dbReference type="ChEBI" id="CHEBI:57540"/>
    </ligand>
</feature>
<keyword evidence="2 13" id="KW-0963">Cytoplasm</keyword>
<dbReference type="PIRSF" id="PIRSF000161">
    <property type="entry name" value="DHPR"/>
    <property type="match status" value="1"/>
</dbReference>
<dbReference type="GO" id="GO:0005737">
    <property type="term" value="C:cytoplasm"/>
    <property type="evidence" value="ECO:0007669"/>
    <property type="project" value="UniProtKB-SubCell"/>
</dbReference>
<evidence type="ECO:0000256" key="10">
    <source>
        <dbReference type="ARBA" id="ARBA00038983"/>
    </source>
</evidence>
<dbReference type="Proteomes" id="UP000334923">
    <property type="component" value="Unassembled WGS sequence"/>
</dbReference>
<evidence type="ECO:0000256" key="2">
    <source>
        <dbReference type="ARBA" id="ARBA00022490"/>
    </source>
</evidence>
<feature type="binding site" evidence="13">
    <location>
        <position position="34"/>
    </location>
    <ligand>
        <name>NAD(+)</name>
        <dbReference type="ChEBI" id="CHEBI:57540"/>
    </ligand>
</feature>
<keyword evidence="6 13" id="KW-0560">Oxidoreductase</keyword>
<dbReference type="PANTHER" id="PTHR20836">
    <property type="entry name" value="DIHYDRODIPICOLINATE REDUCTASE"/>
    <property type="match status" value="1"/>
</dbReference>
<evidence type="ECO:0000259" key="14">
    <source>
        <dbReference type="Pfam" id="PF01113"/>
    </source>
</evidence>